<keyword evidence="3" id="KW-1185">Reference proteome</keyword>
<comment type="caution">
    <text evidence="2">The sequence shown here is derived from an EMBL/GenBank/DDBJ whole genome shotgun (WGS) entry which is preliminary data.</text>
</comment>
<dbReference type="InterPro" id="IPR041657">
    <property type="entry name" value="HTH_17"/>
</dbReference>
<dbReference type="NCBIfam" id="TIGR01764">
    <property type="entry name" value="excise"/>
    <property type="match status" value="1"/>
</dbReference>
<dbReference type="Pfam" id="PF12728">
    <property type="entry name" value="HTH_17"/>
    <property type="match status" value="1"/>
</dbReference>
<evidence type="ECO:0000313" key="3">
    <source>
        <dbReference type="Proteomes" id="UP001551584"/>
    </source>
</evidence>
<gene>
    <name evidence="2" type="ORF">AB0D95_02880</name>
</gene>
<organism evidence="2 3">
    <name type="scientific">Streptomyces chilikensis</name>
    <dbReference type="NCBI Taxonomy" id="1194079"/>
    <lineage>
        <taxon>Bacteria</taxon>
        <taxon>Bacillati</taxon>
        <taxon>Actinomycetota</taxon>
        <taxon>Actinomycetes</taxon>
        <taxon>Kitasatosporales</taxon>
        <taxon>Streptomycetaceae</taxon>
        <taxon>Streptomyces</taxon>
    </lineage>
</organism>
<evidence type="ECO:0000259" key="1">
    <source>
        <dbReference type="Pfam" id="PF12728"/>
    </source>
</evidence>
<dbReference type="InterPro" id="IPR010093">
    <property type="entry name" value="SinI_DNA-bd"/>
</dbReference>
<dbReference type="Proteomes" id="UP001551584">
    <property type="component" value="Unassembled WGS sequence"/>
</dbReference>
<sequence>MSQLLYTVDQAAAQLGIGRTTFYELVGEGAIRTVQIRSARRVPADALAEYVTRLDREQNGTDVAELRPV</sequence>
<keyword evidence="2" id="KW-0238">DNA-binding</keyword>
<protein>
    <submittedName>
        <fullName evidence="2">Excisionase family DNA-binding protein</fullName>
    </submittedName>
</protein>
<evidence type="ECO:0000313" key="2">
    <source>
        <dbReference type="EMBL" id="MEU9576226.1"/>
    </source>
</evidence>
<accession>A0ABV3EJ48</accession>
<proteinExistence type="predicted"/>
<name>A0ABV3EJ48_9ACTN</name>
<dbReference type="EMBL" id="JBEZNA010000004">
    <property type="protein sequence ID" value="MEU9576226.1"/>
    <property type="molecule type" value="Genomic_DNA"/>
</dbReference>
<reference evidence="2 3" key="1">
    <citation type="submission" date="2024-06" db="EMBL/GenBank/DDBJ databases">
        <title>The Natural Products Discovery Center: Release of the First 8490 Sequenced Strains for Exploring Actinobacteria Biosynthetic Diversity.</title>
        <authorList>
            <person name="Kalkreuter E."/>
            <person name="Kautsar S.A."/>
            <person name="Yang D."/>
            <person name="Bader C.D."/>
            <person name="Teijaro C.N."/>
            <person name="Fluegel L."/>
            <person name="Davis C.M."/>
            <person name="Simpson J.R."/>
            <person name="Lauterbach L."/>
            <person name="Steele A.D."/>
            <person name="Gui C."/>
            <person name="Meng S."/>
            <person name="Li G."/>
            <person name="Viehrig K."/>
            <person name="Ye F."/>
            <person name="Su P."/>
            <person name="Kiefer A.F."/>
            <person name="Nichols A."/>
            <person name="Cepeda A.J."/>
            <person name="Yan W."/>
            <person name="Fan B."/>
            <person name="Jiang Y."/>
            <person name="Adhikari A."/>
            <person name="Zheng C.-J."/>
            <person name="Schuster L."/>
            <person name="Cowan T.M."/>
            <person name="Smanski M.J."/>
            <person name="Chevrette M.G."/>
            <person name="De Carvalho L.P.S."/>
            <person name="Shen B."/>
        </authorList>
    </citation>
    <scope>NUCLEOTIDE SEQUENCE [LARGE SCALE GENOMIC DNA]</scope>
    <source>
        <strain evidence="2 3">NPDC048117</strain>
    </source>
</reference>
<feature type="domain" description="Helix-turn-helix" evidence="1">
    <location>
        <begin position="5"/>
        <end position="53"/>
    </location>
</feature>
<dbReference type="RefSeq" id="WP_359268300.1">
    <property type="nucleotide sequence ID" value="NZ_JBEZNA010000004.1"/>
</dbReference>
<dbReference type="GO" id="GO:0003677">
    <property type="term" value="F:DNA binding"/>
    <property type="evidence" value="ECO:0007669"/>
    <property type="project" value="UniProtKB-KW"/>
</dbReference>